<dbReference type="AlphaFoldDB" id="A0A7U3ZLZ7"/>
<dbReference type="Proteomes" id="UP000000493">
    <property type="component" value="Chromosome"/>
</dbReference>
<gene>
    <name evidence="1" type="ordered locus">Runsl_3297</name>
</gene>
<keyword evidence="2" id="KW-1185">Reference proteome</keyword>
<reference evidence="2" key="1">
    <citation type="submission" date="2011-06" db="EMBL/GenBank/DDBJ databases">
        <title>The complete genome of chromosome of Runella slithyformis DSM 19594.</title>
        <authorList>
            <consortium name="US DOE Joint Genome Institute (JGI-PGF)"/>
            <person name="Lucas S."/>
            <person name="Han J."/>
            <person name="Lapidus A."/>
            <person name="Bruce D."/>
            <person name="Goodwin L."/>
            <person name="Pitluck S."/>
            <person name="Peters L."/>
            <person name="Kyrpides N."/>
            <person name="Mavromatis K."/>
            <person name="Ivanova N."/>
            <person name="Ovchinnikova G."/>
            <person name="Zhang X."/>
            <person name="Misra M."/>
            <person name="Detter J.C."/>
            <person name="Tapia R."/>
            <person name="Han C."/>
            <person name="Land M."/>
            <person name="Hauser L."/>
            <person name="Markowitz V."/>
            <person name="Cheng J.-F."/>
            <person name="Hugenholtz P."/>
            <person name="Woyke T."/>
            <person name="Wu D."/>
            <person name="Tindall B."/>
            <person name="Faehrich R."/>
            <person name="Brambilla E."/>
            <person name="Klenk H.-P."/>
            <person name="Eisen J.A."/>
        </authorList>
    </citation>
    <scope>NUCLEOTIDE SEQUENCE [LARGE SCALE GENOMIC DNA]</scope>
    <source>
        <strain evidence="2">ATCC 29530 / DSM 19594 / LMG 11500 / NCIMB 11436 / LSU 4</strain>
    </source>
</reference>
<organism evidence="1 2">
    <name type="scientific">Runella slithyformis (strain ATCC 29530 / DSM 19594 / LMG 11500 / NCIMB 11436 / LSU 4)</name>
    <dbReference type="NCBI Taxonomy" id="761193"/>
    <lineage>
        <taxon>Bacteria</taxon>
        <taxon>Pseudomonadati</taxon>
        <taxon>Bacteroidota</taxon>
        <taxon>Cytophagia</taxon>
        <taxon>Cytophagales</taxon>
        <taxon>Spirosomataceae</taxon>
        <taxon>Runella</taxon>
    </lineage>
</organism>
<name>A0A7U3ZLZ7_RUNSL</name>
<sequence>MYRISHSTSKLFVPFFKNNVYNFVHGYIKLYTEA</sequence>
<dbReference type="EMBL" id="CP002859">
    <property type="protein sequence ID" value="AEI49671.1"/>
    <property type="molecule type" value="Genomic_DNA"/>
</dbReference>
<protein>
    <submittedName>
        <fullName evidence="1">Uncharacterized protein</fullName>
    </submittedName>
</protein>
<evidence type="ECO:0000313" key="1">
    <source>
        <dbReference type="EMBL" id="AEI49671.1"/>
    </source>
</evidence>
<reference evidence="1 2" key="2">
    <citation type="journal article" date="2012" name="Stand. Genomic Sci.">
        <title>Complete genome sequence of the aquatic bacterium Runella slithyformis type strain (LSU 4(T)).</title>
        <authorList>
            <person name="Copeland A."/>
            <person name="Zhang X."/>
            <person name="Misra M."/>
            <person name="Lapidus A."/>
            <person name="Nolan M."/>
            <person name="Lucas S."/>
            <person name="Deshpande S."/>
            <person name="Cheng J.F."/>
            <person name="Tapia R."/>
            <person name="Goodwin L.A."/>
            <person name="Pitluck S."/>
            <person name="Liolios K."/>
            <person name="Pagani I."/>
            <person name="Ivanova N."/>
            <person name="Mikhailova N."/>
            <person name="Pati A."/>
            <person name="Chen A."/>
            <person name="Palaniappan K."/>
            <person name="Land M."/>
            <person name="Hauser L."/>
            <person name="Pan C."/>
            <person name="Jeffries C.D."/>
            <person name="Detter J.C."/>
            <person name="Brambilla E.M."/>
            <person name="Rohde M."/>
            <person name="Djao O.D."/>
            <person name="Goker M."/>
            <person name="Sikorski J."/>
            <person name="Tindall B.J."/>
            <person name="Woyke T."/>
            <person name="Bristow J."/>
            <person name="Eisen J.A."/>
            <person name="Markowitz V."/>
            <person name="Hugenholtz P."/>
            <person name="Kyrpides N.C."/>
            <person name="Klenk H.P."/>
            <person name="Mavromatis K."/>
        </authorList>
    </citation>
    <scope>NUCLEOTIDE SEQUENCE [LARGE SCALE GENOMIC DNA]</scope>
    <source>
        <strain evidence="2">ATCC 29530 / DSM 19594 / LMG 11500 / NCIMB 11436 / LSU 4</strain>
    </source>
</reference>
<evidence type="ECO:0000313" key="2">
    <source>
        <dbReference type="Proteomes" id="UP000000493"/>
    </source>
</evidence>
<dbReference type="KEGG" id="rsi:Runsl_3297"/>
<accession>A0A7U3ZLZ7</accession>
<proteinExistence type="predicted"/>